<feature type="compositionally biased region" description="Low complexity" evidence="1">
    <location>
        <begin position="373"/>
        <end position="394"/>
    </location>
</feature>
<feature type="compositionally biased region" description="Low complexity" evidence="1">
    <location>
        <begin position="918"/>
        <end position="951"/>
    </location>
</feature>
<feature type="compositionally biased region" description="Polar residues" evidence="1">
    <location>
        <begin position="740"/>
        <end position="749"/>
    </location>
</feature>
<feature type="region of interest" description="Disordered" evidence="1">
    <location>
        <begin position="674"/>
        <end position="753"/>
    </location>
</feature>
<accession>A0A9W9E413</accession>
<feature type="region of interest" description="Disordered" evidence="1">
    <location>
        <begin position="347"/>
        <end position="432"/>
    </location>
</feature>
<feature type="region of interest" description="Disordered" evidence="1">
    <location>
        <begin position="548"/>
        <end position="574"/>
    </location>
</feature>
<evidence type="ECO:0000313" key="3">
    <source>
        <dbReference type="Proteomes" id="UP001150238"/>
    </source>
</evidence>
<feature type="compositionally biased region" description="Basic and acidic residues" evidence="1">
    <location>
        <begin position="676"/>
        <end position="686"/>
    </location>
</feature>
<dbReference type="AlphaFoldDB" id="A0A9W9E413"/>
<feature type="compositionally biased region" description="Polar residues" evidence="1">
    <location>
        <begin position="167"/>
        <end position="184"/>
    </location>
</feature>
<feature type="region of interest" description="Disordered" evidence="1">
    <location>
        <begin position="1"/>
        <end position="186"/>
    </location>
</feature>
<feature type="region of interest" description="Disordered" evidence="1">
    <location>
        <begin position="815"/>
        <end position="856"/>
    </location>
</feature>
<name>A0A9W9E413_9AGAR</name>
<feature type="compositionally biased region" description="Low complexity" evidence="1">
    <location>
        <begin position="460"/>
        <end position="489"/>
    </location>
</feature>
<feature type="region of interest" description="Disordered" evidence="1">
    <location>
        <begin position="882"/>
        <end position="951"/>
    </location>
</feature>
<feature type="compositionally biased region" description="Polar residues" evidence="1">
    <location>
        <begin position="901"/>
        <end position="917"/>
    </location>
</feature>
<feature type="compositionally biased region" description="Basic and acidic residues" evidence="1">
    <location>
        <begin position="698"/>
        <end position="710"/>
    </location>
</feature>
<sequence>MGQSQSDSNDSRNRRVQTSPLSADTLSAGDSTDGRRFLAQPQLTPSSKTTVRSSGLTRRRKAVQRRLSSIVKPKLEPEATSSRARVNEGRQLAQTDIPEASGHRSAWRRSVRFVKSRRWNKASDHNKDDGRERISISDSNATLPISISPPQSSSSNSAVSIPACGSDSVTTSQPPETSVPNSDTAILGSADIPTILTPALSVPPLSGEESSSDPLAVHTESIAALSSPQAAGEMETTDQFAVATSENPIVVASNANSGPTSENVTVLLEPNSTSTATATVPVSPARPQFPPSGTLVVVQGVVHTSDVQMPTETSAPLLSQTQNHNPNPAPLSSVIAEAPQTTDDFRTVQRVPSSVSSGPRGRLSALLRRTHRSPSNSRARSVSSAFDSSSTHSANEASTDIRQSTVDAADVQSSTLYPSSPSPPVIQRGNPSGTISSSSIDVLGTLLSVAAAATAASLLTGSSDSTSSTGLAHPSLVTTGTPSSTSIPGANTPALDVPSSLAFSSPYPSTSRRPLSTQINTTNTESVGARDRAERISQLWSAVRSRLGIGHGQPSSQRTDPDSQLFTNPFGSDASANAATVDARDGPGVGPVMDAHSARERMLNEISRAFNLGFSSPSSSAPPTNFTTDAGDTSQGPTFGRAEDGNSDLGLPSEGTFERFLLDLQVDLRNVLTGEGDGRTTREHGEPAILETDNSVTSRDERLPRPLREPEPEDDTAEDSIPSLHDVSDSDDDTESNNSQGSSLDSFASVSPADEAAQHPFNVSESPNDPSIPRPRINYWRLHRFPPIPAARAHAAADNVAQNMRSGLGGLTRAATLASTPTPRSVTSTLAGEDSGTGATPSLSRDSVVQDSPNTGSANVVVPVIIVGLQSVSPFWATEPITTPRNLMNQSPVPSRADNAIRSTPTPTTGTMLQDTDSSGSSPTSPVGMTSQGTQTQTSNTTPGDIGIPIPSPDSRTFLIYVIGGYYPPDHEIVTGTGENGVLDSSFEALLLLNELLHRAPFETPITVTKEQLNKSGLEIINGGQMQEWVKAGKNMISKTLCEFWNIGGYSRVETAALPVGVSRDFKGCIGRERSQIVMNANNFAYCTRFSTNVALFPVAWLFGRMTLVVGIASVVQSASEYTLKHYEREMEEKALPQA</sequence>
<evidence type="ECO:0000313" key="2">
    <source>
        <dbReference type="EMBL" id="KAJ4496358.1"/>
    </source>
</evidence>
<feature type="compositionally biased region" description="Polar residues" evidence="1">
    <location>
        <begin position="614"/>
        <end position="637"/>
    </location>
</feature>
<feature type="compositionally biased region" description="Polar residues" evidence="1">
    <location>
        <begin position="41"/>
        <end position="56"/>
    </location>
</feature>
<feature type="compositionally biased region" description="Polar residues" evidence="1">
    <location>
        <begin position="16"/>
        <end position="30"/>
    </location>
</feature>
<feature type="compositionally biased region" description="Low complexity" evidence="1">
    <location>
        <begin position="144"/>
        <end position="162"/>
    </location>
</feature>
<organism evidence="2 3">
    <name type="scientific">Lentinula lateritia</name>
    <dbReference type="NCBI Taxonomy" id="40482"/>
    <lineage>
        <taxon>Eukaryota</taxon>
        <taxon>Fungi</taxon>
        <taxon>Dikarya</taxon>
        <taxon>Basidiomycota</taxon>
        <taxon>Agaricomycotina</taxon>
        <taxon>Agaricomycetes</taxon>
        <taxon>Agaricomycetidae</taxon>
        <taxon>Agaricales</taxon>
        <taxon>Marasmiineae</taxon>
        <taxon>Omphalotaceae</taxon>
        <taxon>Lentinula</taxon>
    </lineage>
</organism>
<feature type="compositionally biased region" description="Polar residues" evidence="1">
    <location>
        <begin position="817"/>
        <end position="830"/>
    </location>
</feature>
<feature type="region of interest" description="Disordered" evidence="1">
    <location>
        <begin position="460"/>
        <end position="532"/>
    </location>
</feature>
<comment type="caution">
    <text evidence="2">The sequence shown here is derived from an EMBL/GenBank/DDBJ whole genome shotgun (WGS) entry which is preliminary data.</text>
</comment>
<proteinExistence type="predicted"/>
<gene>
    <name evidence="2" type="ORF">C8J55DRAFT_569231</name>
</gene>
<dbReference type="Proteomes" id="UP001150238">
    <property type="component" value="Unassembled WGS sequence"/>
</dbReference>
<feature type="compositionally biased region" description="Polar residues" evidence="1">
    <location>
        <begin position="882"/>
        <end position="893"/>
    </location>
</feature>
<feature type="compositionally biased region" description="Polar residues" evidence="1">
    <location>
        <begin position="553"/>
        <end position="574"/>
    </location>
</feature>
<feature type="compositionally biased region" description="Polar residues" evidence="1">
    <location>
        <begin position="395"/>
        <end position="417"/>
    </location>
</feature>
<dbReference type="EMBL" id="JANVFS010000001">
    <property type="protein sequence ID" value="KAJ4496358.1"/>
    <property type="molecule type" value="Genomic_DNA"/>
</dbReference>
<feature type="compositionally biased region" description="Basic residues" evidence="1">
    <location>
        <begin position="105"/>
        <end position="120"/>
    </location>
</feature>
<reference evidence="2" key="1">
    <citation type="submission" date="2022-08" db="EMBL/GenBank/DDBJ databases">
        <authorList>
            <consortium name="DOE Joint Genome Institute"/>
            <person name="Min B."/>
            <person name="Riley R."/>
            <person name="Sierra-Patev S."/>
            <person name="Naranjo-Ortiz M."/>
            <person name="Looney B."/>
            <person name="Konkel Z."/>
            <person name="Slot J.C."/>
            <person name="Sakamoto Y."/>
            <person name="Steenwyk J.L."/>
            <person name="Rokas A."/>
            <person name="Carro J."/>
            <person name="Camarero S."/>
            <person name="Ferreira P."/>
            <person name="Molpeceres G."/>
            <person name="Ruiz-Duenas F.J."/>
            <person name="Serrano A."/>
            <person name="Henrissat B."/>
            <person name="Drula E."/>
            <person name="Hughes K.W."/>
            <person name="Mata J.L."/>
            <person name="Ishikawa N.K."/>
            <person name="Vargas-Isla R."/>
            <person name="Ushijima S."/>
            <person name="Smith C.A."/>
            <person name="Ahrendt S."/>
            <person name="Andreopoulos W."/>
            <person name="He G."/>
            <person name="Labutti K."/>
            <person name="Lipzen A."/>
            <person name="Ng V."/>
            <person name="Sandor L."/>
            <person name="Barry K."/>
            <person name="Martinez A.T."/>
            <person name="Xiao Y."/>
            <person name="Gibbons J.G."/>
            <person name="Terashima K."/>
            <person name="Hibbett D.S."/>
            <person name="Grigoriev I.V."/>
        </authorList>
    </citation>
    <scope>NUCLEOTIDE SEQUENCE</scope>
    <source>
        <strain evidence="2">Sp2 HRB7682 ss15</strain>
    </source>
</reference>
<reference evidence="2" key="2">
    <citation type="journal article" date="2023" name="Proc. Natl. Acad. Sci. U.S.A.">
        <title>A global phylogenomic analysis of the shiitake genus Lentinula.</title>
        <authorList>
            <person name="Sierra-Patev S."/>
            <person name="Min B."/>
            <person name="Naranjo-Ortiz M."/>
            <person name="Looney B."/>
            <person name="Konkel Z."/>
            <person name="Slot J.C."/>
            <person name="Sakamoto Y."/>
            <person name="Steenwyk J.L."/>
            <person name="Rokas A."/>
            <person name="Carro J."/>
            <person name="Camarero S."/>
            <person name="Ferreira P."/>
            <person name="Molpeceres G."/>
            <person name="Ruiz-Duenas F.J."/>
            <person name="Serrano A."/>
            <person name="Henrissat B."/>
            <person name="Drula E."/>
            <person name="Hughes K.W."/>
            <person name="Mata J.L."/>
            <person name="Ishikawa N.K."/>
            <person name="Vargas-Isla R."/>
            <person name="Ushijima S."/>
            <person name="Smith C.A."/>
            <person name="Donoghue J."/>
            <person name="Ahrendt S."/>
            <person name="Andreopoulos W."/>
            <person name="He G."/>
            <person name="LaButti K."/>
            <person name="Lipzen A."/>
            <person name="Ng V."/>
            <person name="Riley R."/>
            <person name="Sandor L."/>
            <person name="Barry K."/>
            <person name="Martinez A.T."/>
            <person name="Xiao Y."/>
            <person name="Gibbons J.G."/>
            <person name="Terashima K."/>
            <person name="Grigoriev I.V."/>
            <person name="Hibbett D."/>
        </authorList>
    </citation>
    <scope>NUCLEOTIDE SEQUENCE</scope>
    <source>
        <strain evidence="2">Sp2 HRB7682 ss15</strain>
    </source>
</reference>
<protein>
    <submittedName>
        <fullName evidence="2">Uncharacterized protein</fullName>
    </submittedName>
</protein>
<feature type="region of interest" description="Disordered" evidence="1">
    <location>
        <begin position="614"/>
        <end position="653"/>
    </location>
</feature>
<evidence type="ECO:0000256" key="1">
    <source>
        <dbReference type="SAM" id="MobiDB-lite"/>
    </source>
</evidence>
<feature type="compositionally biased region" description="Polar residues" evidence="1">
    <location>
        <begin position="837"/>
        <end position="856"/>
    </location>
</feature>
<feature type="compositionally biased region" description="Polar residues" evidence="1">
    <location>
        <begin position="501"/>
        <end position="526"/>
    </location>
</feature>
<feature type="compositionally biased region" description="Basic and acidic residues" evidence="1">
    <location>
        <begin position="121"/>
        <end position="135"/>
    </location>
</feature>